<accession>A0A265N5P8</accession>
<feature type="transmembrane region" description="Helical" evidence="8">
    <location>
        <begin position="152"/>
        <end position="181"/>
    </location>
</feature>
<dbReference type="PANTHER" id="PTHR21716">
    <property type="entry name" value="TRANSMEMBRANE PROTEIN"/>
    <property type="match status" value="1"/>
</dbReference>
<evidence type="ECO:0000256" key="2">
    <source>
        <dbReference type="ARBA" id="ARBA00009773"/>
    </source>
</evidence>
<evidence type="ECO:0000313" key="10">
    <source>
        <dbReference type="Proteomes" id="UP000216498"/>
    </source>
</evidence>
<comment type="subcellular location">
    <subcellularLocation>
        <location evidence="1">Cell membrane</location>
        <topology evidence="1">Multi-pass membrane protein</topology>
    </subcellularLocation>
</comment>
<feature type="transmembrane region" description="Helical" evidence="8">
    <location>
        <begin position="35"/>
        <end position="54"/>
    </location>
</feature>
<comment type="similarity">
    <text evidence="2">Belongs to the autoinducer-2 exporter (AI-2E) (TC 2.A.86) family.</text>
</comment>
<keyword evidence="7 8" id="KW-0472">Membrane</keyword>
<feature type="transmembrane region" description="Helical" evidence="8">
    <location>
        <begin position="278"/>
        <end position="294"/>
    </location>
</feature>
<protein>
    <submittedName>
        <fullName evidence="9">AI-2E family transporter</fullName>
    </submittedName>
</protein>
<feature type="transmembrane region" description="Helical" evidence="8">
    <location>
        <begin position="66"/>
        <end position="91"/>
    </location>
</feature>
<keyword evidence="6 8" id="KW-1133">Transmembrane helix</keyword>
<feature type="transmembrane region" description="Helical" evidence="8">
    <location>
        <begin position="314"/>
        <end position="341"/>
    </location>
</feature>
<proteinExistence type="inferred from homology"/>
<evidence type="ECO:0000256" key="4">
    <source>
        <dbReference type="ARBA" id="ARBA00022475"/>
    </source>
</evidence>
<dbReference type="AlphaFoldDB" id="A0A265N5P8"/>
<dbReference type="Pfam" id="PF01594">
    <property type="entry name" value="AI-2E_transport"/>
    <property type="match status" value="1"/>
</dbReference>
<dbReference type="OrthoDB" id="9793390at2"/>
<evidence type="ECO:0000256" key="8">
    <source>
        <dbReference type="SAM" id="Phobius"/>
    </source>
</evidence>
<sequence length="364" mass="40911">MVNKRWFQALVFFILVFLLIMLISATDFIFVPLLQYVGAVAFPLIGAGILFYLTKPVMHFFERFKIPRIVSIILVFLLLILLIFLFVMYIWPIAQKQFTNFIESVPGMITSVEKFINYWQSNYTAIPEQVVSAINDFAADIPSHLENISKNIFGFIGGFIGQVISIIAGIVLIPFFLFFMLKDGEKFLPFITQIFKKKKANNIRSLFSKIDETLTAFIQGQLIVSFAVGVLLFIGYLIIGLDYSLTLALFAMLMNVIPFAGPFIAVIPALIVGAFQEPMMIVWVSLVMIAAQQIESNLISPNVMGRALDLHPLTVITVILAAGSIGGFLGILFAVPFYSVLKTIIIHFYKTYQESKKNKEDALI</sequence>
<keyword evidence="3" id="KW-0813">Transport</keyword>
<keyword evidence="4" id="KW-1003">Cell membrane</keyword>
<name>A0A265N5P8_9BACI</name>
<evidence type="ECO:0000256" key="5">
    <source>
        <dbReference type="ARBA" id="ARBA00022692"/>
    </source>
</evidence>
<organism evidence="9 10">
    <name type="scientific">Virgibacillus indicus</name>
    <dbReference type="NCBI Taxonomy" id="2024554"/>
    <lineage>
        <taxon>Bacteria</taxon>
        <taxon>Bacillati</taxon>
        <taxon>Bacillota</taxon>
        <taxon>Bacilli</taxon>
        <taxon>Bacillales</taxon>
        <taxon>Bacillaceae</taxon>
        <taxon>Virgibacillus</taxon>
    </lineage>
</organism>
<dbReference type="GO" id="GO:0055085">
    <property type="term" value="P:transmembrane transport"/>
    <property type="evidence" value="ECO:0007669"/>
    <property type="project" value="TreeGrafter"/>
</dbReference>
<comment type="caution">
    <text evidence="9">The sequence shown here is derived from an EMBL/GenBank/DDBJ whole genome shotgun (WGS) entry which is preliminary data.</text>
</comment>
<dbReference type="EMBL" id="NPMS01000015">
    <property type="protein sequence ID" value="OZU87111.1"/>
    <property type="molecule type" value="Genomic_DNA"/>
</dbReference>
<dbReference type="InterPro" id="IPR002549">
    <property type="entry name" value="AI-2E-like"/>
</dbReference>
<reference evidence="9 10" key="1">
    <citation type="submission" date="2017-08" db="EMBL/GenBank/DDBJ databases">
        <title>Virgibacillus indicus sp. nov. and Virgibacillus profoundi sp. nov, two moderately halophilic bacteria isolated from marine sediment by using the Microfluidic Streak Plate.</title>
        <authorList>
            <person name="Xu B."/>
            <person name="Hu B."/>
            <person name="Wang J."/>
            <person name="Zhu Y."/>
            <person name="Huang L."/>
            <person name="Du W."/>
            <person name="Huang Y."/>
        </authorList>
    </citation>
    <scope>NUCLEOTIDE SEQUENCE [LARGE SCALE GENOMIC DNA]</scope>
    <source>
        <strain evidence="9 10">IO3-P2-C2</strain>
    </source>
</reference>
<keyword evidence="10" id="KW-1185">Reference proteome</keyword>
<keyword evidence="5 8" id="KW-0812">Transmembrane</keyword>
<dbReference type="Proteomes" id="UP000216498">
    <property type="component" value="Unassembled WGS sequence"/>
</dbReference>
<evidence type="ECO:0000256" key="1">
    <source>
        <dbReference type="ARBA" id="ARBA00004651"/>
    </source>
</evidence>
<dbReference type="GO" id="GO:0005886">
    <property type="term" value="C:plasma membrane"/>
    <property type="evidence" value="ECO:0007669"/>
    <property type="project" value="UniProtKB-SubCell"/>
</dbReference>
<evidence type="ECO:0000256" key="7">
    <source>
        <dbReference type="ARBA" id="ARBA00023136"/>
    </source>
</evidence>
<evidence type="ECO:0000313" key="9">
    <source>
        <dbReference type="EMBL" id="OZU87111.1"/>
    </source>
</evidence>
<evidence type="ECO:0000256" key="3">
    <source>
        <dbReference type="ARBA" id="ARBA00022448"/>
    </source>
</evidence>
<feature type="transmembrane region" description="Helical" evidence="8">
    <location>
        <begin position="245"/>
        <end position="271"/>
    </location>
</feature>
<dbReference type="PANTHER" id="PTHR21716:SF53">
    <property type="entry name" value="PERMEASE PERM-RELATED"/>
    <property type="match status" value="1"/>
</dbReference>
<gene>
    <name evidence="9" type="ORF">CIL03_18595</name>
</gene>
<evidence type="ECO:0000256" key="6">
    <source>
        <dbReference type="ARBA" id="ARBA00022989"/>
    </source>
</evidence>
<feature type="transmembrane region" description="Helical" evidence="8">
    <location>
        <begin position="214"/>
        <end position="239"/>
    </location>
</feature>